<accession>A0ABU1Z8R4</accession>
<evidence type="ECO:0008006" key="4">
    <source>
        <dbReference type="Google" id="ProtNLM"/>
    </source>
</evidence>
<gene>
    <name evidence="2" type="ORF">J2X16_002344</name>
</gene>
<sequence>MSETTNDAASPAALSFAEEQAAARALAARAYFGFVWRACLWVLVIGAAMALVLNSVYRLSVARTLYWPDSAPKPAMVFQEADPMMEAYVAARACLGSDSDSIDDLMLDSDESEACTLLLPWVVGDRQAVLRKLADADTPAVAVAKVEQVMLEQLRDAALRRDWATCAHVSLMARAVIDRARHQPWEVSPDRNQLLLLSAACEEPAMVMKHEPAFKTLVDSIMAGGHLDEGIASGLRQVRTNGVSAWGAYLQGLIALRAEHYADARKLFETAAVQGSGQLRGLALLGQSRSVFWSYVGLSTQARKSVRATALATLAQLQERISQPSFQRDAKFYREEISR</sequence>
<keyword evidence="1" id="KW-0812">Transmembrane</keyword>
<dbReference type="RefSeq" id="WP_310344721.1">
    <property type="nucleotide sequence ID" value="NZ_JAVDXQ010000003.1"/>
</dbReference>
<protein>
    <recommendedName>
        <fullName evidence="4">Polysaccharide chain length determinant N-terminal domain-containing protein</fullName>
    </recommendedName>
</protein>
<evidence type="ECO:0000256" key="1">
    <source>
        <dbReference type="SAM" id="Phobius"/>
    </source>
</evidence>
<keyword evidence="1" id="KW-1133">Transmembrane helix</keyword>
<dbReference type="Proteomes" id="UP001180536">
    <property type="component" value="Unassembled WGS sequence"/>
</dbReference>
<name>A0ABU1Z8R4_9BURK</name>
<dbReference type="EMBL" id="JAVDXQ010000003">
    <property type="protein sequence ID" value="MDR7296997.1"/>
    <property type="molecule type" value="Genomic_DNA"/>
</dbReference>
<feature type="transmembrane region" description="Helical" evidence="1">
    <location>
        <begin position="34"/>
        <end position="53"/>
    </location>
</feature>
<keyword evidence="3" id="KW-1185">Reference proteome</keyword>
<evidence type="ECO:0000313" key="2">
    <source>
        <dbReference type="EMBL" id="MDR7296997.1"/>
    </source>
</evidence>
<organism evidence="2 3">
    <name type="scientific">Pelomonas aquatica</name>
    <dbReference type="NCBI Taxonomy" id="431058"/>
    <lineage>
        <taxon>Bacteria</taxon>
        <taxon>Pseudomonadati</taxon>
        <taxon>Pseudomonadota</taxon>
        <taxon>Betaproteobacteria</taxon>
        <taxon>Burkholderiales</taxon>
        <taxon>Sphaerotilaceae</taxon>
        <taxon>Roseateles</taxon>
    </lineage>
</organism>
<reference evidence="2 3" key="1">
    <citation type="submission" date="2023-07" db="EMBL/GenBank/DDBJ databases">
        <title>Sorghum-associated microbial communities from plants grown in Nebraska, USA.</title>
        <authorList>
            <person name="Schachtman D."/>
        </authorList>
    </citation>
    <scope>NUCLEOTIDE SEQUENCE [LARGE SCALE GENOMIC DNA]</scope>
    <source>
        <strain evidence="2 3">BE310</strain>
    </source>
</reference>
<comment type="caution">
    <text evidence="2">The sequence shown here is derived from an EMBL/GenBank/DDBJ whole genome shotgun (WGS) entry which is preliminary data.</text>
</comment>
<proteinExistence type="predicted"/>
<keyword evidence="1" id="KW-0472">Membrane</keyword>
<evidence type="ECO:0000313" key="3">
    <source>
        <dbReference type="Proteomes" id="UP001180536"/>
    </source>
</evidence>